<gene>
    <name evidence="3" type="ORF">CLUMA_CG013623</name>
</gene>
<keyword evidence="4" id="KW-1185">Reference proteome</keyword>
<proteinExistence type="predicted"/>
<evidence type="ECO:0000313" key="3">
    <source>
        <dbReference type="EMBL" id="CRL00350.1"/>
    </source>
</evidence>
<feature type="transmembrane region" description="Helical" evidence="2">
    <location>
        <begin position="54"/>
        <end position="77"/>
    </location>
</feature>
<sequence>MTMYTSESSSESYDEVLRTFIEFEELKRIQEESRKIDYSGAQDVEKENDHKYKIFLLVLVIGGWTFVMIIKGLLYIVRSGPSESTVVEIRPCSTTRRTENHHASYPIDIPCSQSQSNVNSSESTSSQPLTSNRTPVLVSATHSNSGTNQERTPLVLVEDSPPTYEECMKNRLAQ</sequence>
<feature type="compositionally biased region" description="Polar residues" evidence="1">
    <location>
        <begin position="140"/>
        <end position="151"/>
    </location>
</feature>
<keyword evidence="2" id="KW-1133">Transmembrane helix</keyword>
<dbReference type="Proteomes" id="UP000183832">
    <property type="component" value="Unassembled WGS sequence"/>
</dbReference>
<reference evidence="3 4" key="1">
    <citation type="submission" date="2015-04" db="EMBL/GenBank/DDBJ databases">
        <authorList>
            <person name="Syromyatnikov M.Y."/>
            <person name="Popov V.N."/>
        </authorList>
    </citation>
    <scope>NUCLEOTIDE SEQUENCE [LARGE SCALE GENOMIC DNA]</scope>
</reference>
<feature type="region of interest" description="Disordered" evidence="1">
    <location>
        <begin position="95"/>
        <end position="162"/>
    </location>
</feature>
<evidence type="ECO:0000256" key="1">
    <source>
        <dbReference type="SAM" id="MobiDB-lite"/>
    </source>
</evidence>
<keyword evidence="2" id="KW-0472">Membrane</keyword>
<organism evidence="3 4">
    <name type="scientific">Clunio marinus</name>
    <dbReference type="NCBI Taxonomy" id="568069"/>
    <lineage>
        <taxon>Eukaryota</taxon>
        <taxon>Metazoa</taxon>
        <taxon>Ecdysozoa</taxon>
        <taxon>Arthropoda</taxon>
        <taxon>Hexapoda</taxon>
        <taxon>Insecta</taxon>
        <taxon>Pterygota</taxon>
        <taxon>Neoptera</taxon>
        <taxon>Endopterygota</taxon>
        <taxon>Diptera</taxon>
        <taxon>Nematocera</taxon>
        <taxon>Chironomoidea</taxon>
        <taxon>Chironomidae</taxon>
        <taxon>Clunio</taxon>
    </lineage>
</organism>
<accession>A0A1J1IMN2</accession>
<dbReference type="EMBL" id="CVRI01000054">
    <property type="protein sequence ID" value="CRL00350.1"/>
    <property type="molecule type" value="Genomic_DNA"/>
</dbReference>
<name>A0A1J1IMN2_9DIPT</name>
<evidence type="ECO:0000313" key="4">
    <source>
        <dbReference type="Proteomes" id="UP000183832"/>
    </source>
</evidence>
<evidence type="ECO:0000256" key="2">
    <source>
        <dbReference type="SAM" id="Phobius"/>
    </source>
</evidence>
<keyword evidence="2" id="KW-0812">Transmembrane</keyword>
<dbReference type="AlphaFoldDB" id="A0A1J1IMN2"/>
<protein>
    <submittedName>
        <fullName evidence="3">CLUMA_CG013623, isoform A</fullName>
    </submittedName>
</protein>
<feature type="compositionally biased region" description="Low complexity" evidence="1">
    <location>
        <begin position="112"/>
        <end position="131"/>
    </location>
</feature>